<dbReference type="GO" id="GO:0016281">
    <property type="term" value="C:eukaryotic translation initiation factor 4F complex"/>
    <property type="evidence" value="ECO:0007669"/>
    <property type="project" value="TreeGrafter"/>
</dbReference>
<dbReference type="GO" id="GO:0003743">
    <property type="term" value="F:translation initiation factor activity"/>
    <property type="evidence" value="ECO:0007669"/>
    <property type="project" value="UniProtKB-KW"/>
</dbReference>
<dbReference type="Pfam" id="PF02847">
    <property type="entry name" value="MA3"/>
    <property type="match status" value="1"/>
</dbReference>
<dbReference type="EMBL" id="HBGY01011962">
    <property type="protein sequence ID" value="CAD9571649.1"/>
    <property type="molecule type" value="Transcribed_RNA"/>
</dbReference>
<feature type="compositionally biased region" description="Low complexity" evidence="4">
    <location>
        <begin position="16"/>
        <end position="32"/>
    </location>
</feature>
<dbReference type="PROSITE" id="PS51366">
    <property type="entry name" value="MI"/>
    <property type="match status" value="1"/>
</dbReference>
<dbReference type="SMART" id="SM00543">
    <property type="entry name" value="MIF4G"/>
    <property type="match status" value="1"/>
</dbReference>
<evidence type="ECO:0000256" key="3">
    <source>
        <dbReference type="ARBA" id="ARBA00022917"/>
    </source>
</evidence>
<dbReference type="Pfam" id="PF02854">
    <property type="entry name" value="MIF4G"/>
    <property type="match status" value="1"/>
</dbReference>
<dbReference type="InterPro" id="IPR003891">
    <property type="entry name" value="Initiation_fac_eIF4g_MI"/>
</dbReference>
<evidence type="ECO:0000313" key="6">
    <source>
        <dbReference type="EMBL" id="CAD9571649.1"/>
    </source>
</evidence>
<dbReference type="AlphaFoldDB" id="A0A7S2KBC3"/>
<evidence type="ECO:0000256" key="2">
    <source>
        <dbReference type="ARBA" id="ARBA00022540"/>
    </source>
</evidence>
<feature type="compositionally biased region" description="Basic and acidic residues" evidence="4">
    <location>
        <begin position="100"/>
        <end position="110"/>
    </location>
</feature>
<organism evidence="6">
    <name type="scientific">Leptocylindrus danicus</name>
    <dbReference type="NCBI Taxonomy" id="163516"/>
    <lineage>
        <taxon>Eukaryota</taxon>
        <taxon>Sar</taxon>
        <taxon>Stramenopiles</taxon>
        <taxon>Ochrophyta</taxon>
        <taxon>Bacillariophyta</taxon>
        <taxon>Coscinodiscophyceae</taxon>
        <taxon>Chaetocerotophycidae</taxon>
        <taxon>Leptocylindrales</taxon>
        <taxon>Leptocylindraceae</taxon>
        <taxon>Leptocylindrus</taxon>
    </lineage>
</organism>
<feature type="compositionally biased region" description="Low complexity" evidence="4">
    <location>
        <begin position="563"/>
        <end position="573"/>
    </location>
</feature>
<keyword evidence="2" id="KW-0396">Initiation factor</keyword>
<feature type="compositionally biased region" description="Polar residues" evidence="4">
    <location>
        <begin position="65"/>
        <end position="80"/>
    </location>
</feature>
<reference evidence="6" key="1">
    <citation type="submission" date="2021-01" db="EMBL/GenBank/DDBJ databases">
        <authorList>
            <person name="Corre E."/>
            <person name="Pelletier E."/>
            <person name="Niang G."/>
            <person name="Scheremetjew M."/>
            <person name="Finn R."/>
            <person name="Kale V."/>
            <person name="Holt S."/>
            <person name="Cochrane G."/>
            <person name="Meng A."/>
            <person name="Brown T."/>
            <person name="Cohen L."/>
        </authorList>
    </citation>
    <scope>NUCLEOTIDE SEQUENCE</scope>
    <source>
        <strain evidence="6">B650</strain>
    </source>
</reference>
<dbReference type="InterPro" id="IPR003890">
    <property type="entry name" value="MIF4G-like_typ-3"/>
</dbReference>
<comment type="similarity">
    <text evidence="1">Belongs to the eukaryotic initiation factor 4G family.</text>
</comment>
<evidence type="ECO:0000256" key="1">
    <source>
        <dbReference type="ARBA" id="ARBA00005775"/>
    </source>
</evidence>
<feature type="compositionally biased region" description="Low complexity" evidence="4">
    <location>
        <begin position="521"/>
        <end position="535"/>
    </location>
</feature>
<dbReference type="InterPro" id="IPR016024">
    <property type="entry name" value="ARM-type_fold"/>
</dbReference>
<dbReference type="PANTHER" id="PTHR23253:SF9">
    <property type="entry name" value="EUKARYOTIC TRANSLATION INITIATION FACTOR 4 GAMMA 2"/>
    <property type="match status" value="1"/>
</dbReference>
<proteinExistence type="inferred from homology"/>
<keyword evidence="3" id="KW-0648">Protein biosynthesis</keyword>
<feature type="region of interest" description="Disordered" evidence="4">
    <location>
        <begin position="510"/>
        <end position="614"/>
    </location>
</feature>
<gene>
    <name evidence="6" type="ORF">LDAN0321_LOCUS7587</name>
</gene>
<sequence length="805" mass="88657">MPAEKGDNSPPVKLKATAPAWTPGAPNAAAATAPPPAASAWGKKSDAVKAAAPIIDNTPPPRQIPQRNTSYNNRRQSSGGNKHDNKGRKGSKGGKNNRNSRGDHGGDWQQKDTSSATDYPTAELWKTGEGGTDEAKKIRRIPGPELLALRLAFLDAPAEWDQKGEGEEEGADVPVWRWVSDSRTKEIEEKTKGPRIGGDIKPTQRRKGSAKDTAPPLEECVPLEKNDETRWKAKVFKGEFKEEETDEVIMKRALFCLNKLTLTKFDVVSDKFIETGIGRNQECLTEAISLIVSKAQGEPHFAAMYASLCLKLAITPMEATGEEAANKRGKKFKKLLLERCQVEFEKDTNEVIAEAVKDVEDEAEKEYQAGIIKKNYLGHMQFIGELYKGDLLSIKIMLVCLPELLQGSGDEKNSVDEEKVECFTKLMTTIGERLEHQSEYLKSAGKNESSKALAGCWQKVEGIARNKEGFPHVSTRLRFMLQDLIEMRNKGWEQRRKVETAKTIAQIHKEVAREEAKMGRSRSNGNLRKSGSSNSLRRRSSAPAVDEDGFTSIPRKSNSFSRSVSEGSYSKNSKSSKEGGMRRTGSRGSFVALDNITEKKTEPKPPSPPPKVVVADKVPTEKDIEKSTQNILKEFFIGGDTDDAILSLTELIGEGDGAVERATAVLSGGCLLVMEMKQEEVDKFISVLLRCIKEAIFVKGTVIAGLQRPLDVVSDIAIDAPLAIAHMVQIVATCIKEVSIDFDFILKSPEWFLTEGNAAKFGTKVLKRLGDDALTSEDNIKVIEQLMTERDRSDFANVTELMAAC</sequence>
<feature type="domain" description="MI" evidence="5">
    <location>
        <begin position="623"/>
        <end position="750"/>
    </location>
</feature>
<dbReference type="Gene3D" id="1.25.40.180">
    <property type="match status" value="2"/>
</dbReference>
<evidence type="ECO:0000259" key="5">
    <source>
        <dbReference type="PROSITE" id="PS51366"/>
    </source>
</evidence>
<name>A0A7S2KBC3_9STRA</name>
<dbReference type="SUPFAM" id="SSF48371">
    <property type="entry name" value="ARM repeat"/>
    <property type="match status" value="2"/>
</dbReference>
<feature type="region of interest" description="Disordered" evidence="4">
    <location>
        <begin position="1"/>
        <end position="139"/>
    </location>
</feature>
<evidence type="ECO:0000256" key="4">
    <source>
        <dbReference type="SAM" id="MobiDB-lite"/>
    </source>
</evidence>
<feature type="region of interest" description="Disordered" evidence="4">
    <location>
        <begin position="186"/>
        <end position="216"/>
    </location>
</feature>
<dbReference type="PANTHER" id="PTHR23253">
    <property type="entry name" value="EUKARYOTIC TRANSLATION INITIATION FACTOR 4 GAMMA"/>
    <property type="match status" value="1"/>
</dbReference>
<dbReference type="GO" id="GO:0003729">
    <property type="term" value="F:mRNA binding"/>
    <property type="evidence" value="ECO:0007669"/>
    <property type="project" value="TreeGrafter"/>
</dbReference>
<accession>A0A7S2KBC3</accession>
<protein>
    <recommendedName>
        <fullName evidence="5">MI domain-containing protein</fullName>
    </recommendedName>
</protein>